<proteinExistence type="predicted"/>
<dbReference type="AlphaFoldDB" id="A0A4P8XPD3"/>
<evidence type="ECO:0000313" key="2">
    <source>
        <dbReference type="Proteomes" id="UP000300879"/>
    </source>
</evidence>
<reference evidence="1 2" key="1">
    <citation type="submission" date="2019-05" db="EMBL/GenBank/DDBJ databases">
        <authorList>
            <person name="Chen C."/>
        </authorList>
    </citation>
    <scope>NUCLEOTIDE SEQUENCE [LARGE SCALE GENOMIC DNA]</scope>
    <source>
        <strain evidence="1 2">HB172198</strain>
    </source>
</reference>
<accession>A0A4P8XPD3</accession>
<sequence length="53" mass="6284">MAKSSRSSVSPAKGRQSFFQFGEFPVILKKWLKTRRNLIKNEESIILMWWKVV</sequence>
<dbReference type="KEGG" id="palo:E6C60_1513"/>
<name>A0A4P8XPD3_9BACL</name>
<gene>
    <name evidence="1" type="ORF">E6C60_1513</name>
</gene>
<keyword evidence="2" id="KW-1185">Reference proteome</keyword>
<dbReference type="EMBL" id="CP040396">
    <property type="protein sequence ID" value="QCT02229.1"/>
    <property type="molecule type" value="Genomic_DNA"/>
</dbReference>
<protein>
    <submittedName>
        <fullName evidence="1">Uncharacterized protein</fullName>
    </submittedName>
</protein>
<evidence type="ECO:0000313" key="1">
    <source>
        <dbReference type="EMBL" id="QCT02229.1"/>
    </source>
</evidence>
<dbReference type="Proteomes" id="UP000300879">
    <property type="component" value="Chromosome"/>
</dbReference>
<organism evidence="1 2">
    <name type="scientific">Paenibacillus algicola</name>
    <dbReference type="NCBI Taxonomy" id="2565926"/>
    <lineage>
        <taxon>Bacteria</taxon>
        <taxon>Bacillati</taxon>
        <taxon>Bacillota</taxon>
        <taxon>Bacilli</taxon>
        <taxon>Bacillales</taxon>
        <taxon>Paenibacillaceae</taxon>
        <taxon>Paenibacillus</taxon>
    </lineage>
</organism>